<evidence type="ECO:0000259" key="2">
    <source>
        <dbReference type="Pfam" id="PF23635"/>
    </source>
</evidence>
<evidence type="ECO:0000313" key="3">
    <source>
        <dbReference type="EMBL" id="KAG0532794.1"/>
    </source>
</evidence>
<comment type="caution">
    <text evidence="3">The sequence shown here is derived from an EMBL/GenBank/DDBJ whole genome shotgun (WGS) entry which is preliminary data.</text>
</comment>
<organism evidence="3 4">
    <name type="scientific">Sorghum bicolor</name>
    <name type="common">Sorghum</name>
    <name type="synonym">Sorghum vulgare</name>
    <dbReference type="NCBI Taxonomy" id="4558"/>
    <lineage>
        <taxon>Eukaryota</taxon>
        <taxon>Viridiplantae</taxon>
        <taxon>Streptophyta</taxon>
        <taxon>Embryophyta</taxon>
        <taxon>Tracheophyta</taxon>
        <taxon>Spermatophyta</taxon>
        <taxon>Magnoliopsida</taxon>
        <taxon>Liliopsida</taxon>
        <taxon>Poales</taxon>
        <taxon>Poaceae</taxon>
        <taxon>PACMAD clade</taxon>
        <taxon>Panicoideae</taxon>
        <taxon>Andropogonodae</taxon>
        <taxon>Andropogoneae</taxon>
        <taxon>Sorghinae</taxon>
        <taxon>Sorghum</taxon>
    </lineage>
</organism>
<dbReference type="Gramene" id="EES04945">
    <property type="protein sequence ID" value="EES04945"/>
    <property type="gene ID" value="SORBI_3004G129500"/>
</dbReference>
<dbReference type="Pfam" id="PF23635">
    <property type="entry name" value="Beta-prop_AT5G49610-like"/>
    <property type="match status" value="1"/>
</dbReference>
<evidence type="ECO:0008006" key="5">
    <source>
        <dbReference type="Google" id="ProtNLM"/>
    </source>
</evidence>
<dbReference type="OMA" id="MTERNAC"/>
<evidence type="ECO:0000259" key="1">
    <source>
        <dbReference type="Pfam" id="PF12937"/>
    </source>
</evidence>
<dbReference type="SUPFAM" id="SSF81383">
    <property type="entry name" value="F-box domain"/>
    <property type="match status" value="1"/>
</dbReference>
<reference evidence="3" key="1">
    <citation type="journal article" date="2019" name="BMC Genomics">
        <title>A new reference genome for Sorghum bicolor reveals high levels of sequence similarity between sweet and grain genotypes: implications for the genetics of sugar metabolism.</title>
        <authorList>
            <person name="Cooper E.A."/>
            <person name="Brenton Z.W."/>
            <person name="Flinn B.S."/>
            <person name="Jenkins J."/>
            <person name="Shu S."/>
            <person name="Flowers D."/>
            <person name="Luo F."/>
            <person name="Wang Y."/>
            <person name="Xia P."/>
            <person name="Barry K."/>
            <person name="Daum C."/>
            <person name="Lipzen A."/>
            <person name="Yoshinaga Y."/>
            <person name="Schmutz J."/>
            <person name="Saski C."/>
            <person name="Vermerris W."/>
            <person name="Kresovich S."/>
        </authorList>
    </citation>
    <scope>NUCLEOTIDE SEQUENCE</scope>
</reference>
<dbReference type="KEGG" id="sbi:8077749"/>
<dbReference type="AlphaFoldDB" id="A0A921UIF1"/>
<gene>
    <name evidence="3" type="ORF">BDA96_04G137800</name>
</gene>
<dbReference type="EMBL" id="CM027683">
    <property type="protein sequence ID" value="KAG0532794.1"/>
    <property type="molecule type" value="Genomic_DNA"/>
</dbReference>
<dbReference type="InterPro" id="IPR056594">
    <property type="entry name" value="AT5G49610-like_b-prop"/>
</dbReference>
<feature type="domain" description="F-box" evidence="1">
    <location>
        <begin position="29"/>
        <end position="65"/>
    </location>
</feature>
<sequence>MEEMRDMAQSTLAVASAAVISLVLGDDNLLGEILLRLGFATDLVRAAAVCRRWLRAASDPVFLRRFRDLHPPRLHGFYIDSYPNPTLKRRFYAEFVPMQPQPPELAAVLRRGRFSLDTYDSQSTRVLDCRNGRVIVSLFCGGDFKRGVHSPLHPARDLVIFPQLPKKDVPDSDSYSSKIRIFYEILSKESVDGLSYFAVSLDYCVNEEKATTCVYRLQDNAWRMQTSATTQISGLQGSSLKQLSIFLAEDKIYMGITMHNILVLDLTSSTFSTIKFPDKMSFDGQIILSRANGAGIYLSHVKDLQLCIWLHMDCNGSIGDWLLVDTISLHDLCANLKISNSSTTEDGDDPDNGDDLDAYVHMVGGNAEYVFLEMDRYILYLDVRSRALHKVHTVTEKNTLISFIHPFMMTWPPVFPALQE</sequence>
<dbReference type="InterPro" id="IPR036047">
    <property type="entry name" value="F-box-like_dom_sf"/>
</dbReference>
<protein>
    <recommendedName>
        <fullName evidence="5">F-box domain-containing protein</fullName>
    </recommendedName>
</protein>
<dbReference type="Pfam" id="PF12937">
    <property type="entry name" value="F-box-like"/>
    <property type="match status" value="1"/>
</dbReference>
<proteinExistence type="predicted"/>
<dbReference type="Proteomes" id="UP000807115">
    <property type="component" value="Chromosome 4"/>
</dbReference>
<dbReference type="OrthoDB" id="592687at2759"/>
<evidence type="ECO:0000313" key="4">
    <source>
        <dbReference type="Proteomes" id="UP000807115"/>
    </source>
</evidence>
<dbReference type="Gene3D" id="1.20.1280.50">
    <property type="match status" value="1"/>
</dbReference>
<dbReference type="PANTHER" id="PTHR33207">
    <property type="entry name" value="F-BOX DOMAIN CONTAINING PROTEIN-RELATED"/>
    <property type="match status" value="1"/>
</dbReference>
<feature type="domain" description="F-box protein AT5G49610-like beta-propeller" evidence="2">
    <location>
        <begin position="125"/>
        <end position="415"/>
    </location>
</feature>
<dbReference type="Gramene" id="OQU84824">
    <property type="protein sequence ID" value="OQU84824"/>
    <property type="gene ID" value="SORBI_3004G129500"/>
</dbReference>
<dbReference type="InterPro" id="IPR001810">
    <property type="entry name" value="F-box_dom"/>
</dbReference>
<accession>A0A921UIF1</accession>
<reference evidence="3" key="2">
    <citation type="submission" date="2020-10" db="EMBL/GenBank/DDBJ databases">
        <authorList>
            <person name="Cooper E.A."/>
            <person name="Brenton Z.W."/>
            <person name="Flinn B.S."/>
            <person name="Jenkins J."/>
            <person name="Shu S."/>
            <person name="Flowers D."/>
            <person name="Luo F."/>
            <person name="Wang Y."/>
            <person name="Xia P."/>
            <person name="Barry K."/>
            <person name="Daum C."/>
            <person name="Lipzen A."/>
            <person name="Yoshinaga Y."/>
            <person name="Schmutz J."/>
            <person name="Saski C."/>
            <person name="Vermerris W."/>
            <person name="Kresovich S."/>
        </authorList>
    </citation>
    <scope>NUCLEOTIDE SEQUENCE</scope>
</reference>
<name>A0A921UIF1_SORBI</name>